<dbReference type="InterPro" id="IPR036320">
    <property type="entry name" value="Glycosyl_Trfase_fam3_N_dom_sf"/>
</dbReference>
<keyword evidence="2 6" id="KW-0808">Transferase</keyword>
<gene>
    <name evidence="6" type="ORF">EI16_03905</name>
</gene>
<evidence type="ECO:0000313" key="7">
    <source>
        <dbReference type="Proteomes" id="UP000027341"/>
    </source>
</evidence>
<dbReference type="InterPro" id="IPR000312">
    <property type="entry name" value="Glycosyl_Trfase_fam3"/>
</dbReference>
<evidence type="ECO:0000256" key="1">
    <source>
        <dbReference type="ARBA" id="ARBA00022676"/>
    </source>
</evidence>
<proteinExistence type="predicted"/>
<evidence type="ECO:0000256" key="2">
    <source>
        <dbReference type="ARBA" id="ARBA00022679"/>
    </source>
</evidence>
<keyword evidence="7" id="KW-1185">Reference proteome</keyword>
<dbReference type="InterPro" id="IPR005940">
    <property type="entry name" value="Anthranilate_Pribosyl_Tfrase"/>
</dbReference>
<dbReference type="AlphaFoldDB" id="A0A066ZZA8"/>
<keyword evidence="3" id="KW-0028">Amino-acid biosynthesis</keyword>
<dbReference type="GO" id="GO:0005829">
    <property type="term" value="C:cytosol"/>
    <property type="evidence" value="ECO:0007669"/>
    <property type="project" value="TreeGrafter"/>
</dbReference>
<dbReference type="SUPFAM" id="SSF47648">
    <property type="entry name" value="Nucleoside phosphorylase/phosphoribosyltransferase N-terminal domain"/>
    <property type="match status" value="1"/>
</dbReference>
<name>A0A066ZZA8_HYDMR</name>
<feature type="domain" description="Glycosyl transferase family 3 N-terminal" evidence="5">
    <location>
        <begin position="11"/>
        <end position="73"/>
    </location>
</feature>
<sequence>MTLSDHPFSHYLRILGKGPKSRRPLTEEEAADALAMILAGEVTDKQLGAFLLLMRANGETPSELIGFVKGLRSALGLEGPASNVDLDWSSYAGKWRYPPYYLLSVKLLVQNGFRVCLHGDDGQFNNRHYAQAFLEDLGAYEATSVADAEQHIAQGELVYLPLSAYAPQLREILHLKSELGVRTVFNTAVKLLNPLNAPCAIQGIFHKGVENLHHAAAQALATPKNLVFKGEGGEAEIRPDALTNLFVSRLTSPGEVPESIAFKGIIERQTRPKTWEPDDVMRLWRGEVEDVYGEGAVIASVASALMLTKDLSIDESVLQAKQFWQKRND</sequence>
<protein>
    <submittedName>
        <fullName evidence="6">Glycosyltransferase</fullName>
    </submittedName>
</protein>
<reference evidence="6 7" key="1">
    <citation type="submission" date="2014-04" db="EMBL/GenBank/DDBJ databases">
        <title>Draft genome sequence of Hydrogenovibrio marinus MH-110, a model organism for aerobic H2 metabolism.</title>
        <authorList>
            <person name="Cha H.J."/>
            <person name="Jo B.H."/>
            <person name="Hwang B.H."/>
        </authorList>
    </citation>
    <scope>NUCLEOTIDE SEQUENCE [LARGE SCALE GENOMIC DNA]</scope>
    <source>
        <strain evidence="6 7">MH-110</strain>
    </source>
</reference>
<evidence type="ECO:0000259" key="4">
    <source>
        <dbReference type="Pfam" id="PF00591"/>
    </source>
</evidence>
<dbReference type="NCBIfam" id="NF006564">
    <property type="entry name" value="PRK09071.1"/>
    <property type="match status" value="1"/>
</dbReference>
<keyword evidence="3" id="KW-0822">Tryptophan biosynthesis</keyword>
<evidence type="ECO:0000256" key="3">
    <source>
        <dbReference type="ARBA" id="ARBA00022822"/>
    </source>
</evidence>
<dbReference type="Pfam" id="PF00591">
    <property type="entry name" value="Glycos_transf_3"/>
    <property type="match status" value="1"/>
</dbReference>
<dbReference type="EMBL" id="JMIU01000001">
    <property type="protein sequence ID" value="KDN95455.1"/>
    <property type="molecule type" value="Genomic_DNA"/>
</dbReference>
<feature type="domain" description="Glycosyl transferase family 3" evidence="4">
    <location>
        <begin position="134"/>
        <end position="246"/>
    </location>
</feature>
<dbReference type="STRING" id="28885.EI16_03905"/>
<dbReference type="InterPro" id="IPR017459">
    <property type="entry name" value="Glycosyl_Trfase_fam3_N_dom"/>
</dbReference>
<dbReference type="InterPro" id="IPR035902">
    <property type="entry name" value="Nuc_phospho_transferase"/>
</dbReference>
<dbReference type="SUPFAM" id="SSF52418">
    <property type="entry name" value="Nucleoside phosphorylase/phosphoribosyltransferase catalytic domain"/>
    <property type="match status" value="1"/>
</dbReference>
<dbReference type="Pfam" id="PF02885">
    <property type="entry name" value="Glycos_trans_3N"/>
    <property type="match status" value="1"/>
</dbReference>
<evidence type="ECO:0000313" key="6">
    <source>
        <dbReference type="EMBL" id="KDN95455.1"/>
    </source>
</evidence>
<keyword evidence="3" id="KW-0057">Aromatic amino acid biosynthesis</keyword>
<keyword evidence="1" id="KW-0328">Glycosyltransferase</keyword>
<dbReference type="GO" id="GO:0004048">
    <property type="term" value="F:anthranilate phosphoribosyltransferase activity"/>
    <property type="evidence" value="ECO:0007669"/>
    <property type="project" value="InterPro"/>
</dbReference>
<organism evidence="6 7">
    <name type="scientific">Hydrogenovibrio marinus</name>
    <dbReference type="NCBI Taxonomy" id="28885"/>
    <lineage>
        <taxon>Bacteria</taxon>
        <taxon>Pseudomonadati</taxon>
        <taxon>Pseudomonadota</taxon>
        <taxon>Gammaproteobacteria</taxon>
        <taxon>Thiotrichales</taxon>
        <taxon>Piscirickettsiaceae</taxon>
        <taxon>Hydrogenovibrio</taxon>
    </lineage>
</organism>
<dbReference type="PANTHER" id="PTHR43285:SF2">
    <property type="entry name" value="ANTHRANILATE PHOSPHORIBOSYLTRANSFERASE"/>
    <property type="match status" value="1"/>
</dbReference>
<dbReference type="Proteomes" id="UP000027341">
    <property type="component" value="Unassembled WGS sequence"/>
</dbReference>
<dbReference type="GO" id="GO:0000162">
    <property type="term" value="P:L-tryptophan biosynthetic process"/>
    <property type="evidence" value="ECO:0007669"/>
    <property type="project" value="UniProtKB-KW"/>
</dbReference>
<dbReference type="PANTHER" id="PTHR43285">
    <property type="entry name" value="ANTHRANILATE PHOSPHORIBOSYLTRANSFERASE"/>
    <property type="match status" value="1"/>
</dbReference>
<comment type="caution">
    <text evidence="6">The sequence shown here is derived from an EMBL/GenBank/DDBJ whole genome shotgun (WGS) entry which is preliminary data.</text>
</comment>
<evidence type="ECO:0000259" key="5">
    <source>
        <dbReference type="Pfam" id="PF02885"/>
    </source>
</evidence>
<dbReference type="Gene3D" id="3.40.1030.10">
    <property type="entry name" value="Nucleoside phosphorylase/phosphoribosyltransferase catalytic domain"/>
    <property type="match status" value="1"/>
</dbReference>
<dbReference type="RefSeq" id="WP_029909640.1">
    <property type="nucleotide sequence ID" value="NZ_AP020335.1"/>
</dbReference>
<accession>A0A066ZZA8</accession>
<dbReference type="Gene3D" id="1.20.970.10">
    <property type="entry name" value="Transferase, Pyrimidine Nucleoside Phosphorylase, Chain C"/>
    <property type="match status" value="1"/>
</dbReference>